<name>W0V1F4_9BURK</name>
<dbReference type="AlphaFoldDB" id="W0V1F4"/>
<reference evidence="2 3" key="1">
    <citation type="journal article" date="2015" name="Genome Announc.">
        <title>Genome Sequence of Mushroom Soft-Rot Pathogen Janthinobacterium agaricidamnosum.</title>
        <authorList>
            <person name="Graupner K."/>
            <person name="Lackner G."/>
            <person name="Hertweck C."/>
        </authorList>
    </citation>
    <scope>NUCLEOTIDE SEQUENCE [LARGE SCALE GENOMIC DNA]</scope>
    <source>
        <strain evidence="3">NBRC 102515 / DSM 9628</strain>
    </source>
</reference>
<dbReference type="PATRIC" id="fig|1349767.4.peg.2161"/>
<keyword evidence="3" id="KW-1185">Reference proteome</keyword>
<accession>W0V1F4</accession>
<dbReference type="Proteomes" id="UP000027604">
    <property type="component" value="Chromosome I"/>
</dbReference>
<dbReference type="HOGENOM" id="CLU_729155_0_0_4"/>
<dbReference type="eggNOG" id="ENOG5030P6R">
    <property type="taxonomic scope" value="Bacteria"/>
</dbReference>
<proteinExistence type="predicted"/>
<dbReference type="Pfam" id="PF06527">
    <property type="entry name" value="TniQ"/>
    <property type="match status" value="1"/>
</dbReference>
<gene>
    <name evidence="2" type="ORF">GJA_447</name>
</gene>
<dbReference type="EMBL" id="HG322949">
    <property type="protein sequence ID" value="CDG81107.1"/>
    <property type="molecule type" value="Genomic_DNA"/>
</dbReference>
<evidence type="ECO:0000313" key="2">
    <source>
        <dbReference type="EMBL" id="CDG81107.1"/>
    </source>
</evidence>
<dbReference type="OrthoDB" id="9036115at2"/>
<evidence type="ECO:0000313" key="3">
    <source>
        <dbReference type="Proteomes" id="UP000027604"/>
    </source>
</evidence>
<dbReference type="STRING" id="1349767.GJA_447"/>
<sequence>MTNRLLFRPIPFKDETAASILIRAAKENGHASVYQLLAGSGMSINEPSLRAAIIDPGRFVAIVRQLGLTDDAAALSLKRASSSRRSSRRYHAIEIPDRCFRRDDARAFCAACLTELPYWRQQWLVRPFAVCTRHKCLLVDHCVHCKRIPSIGRSEIVACNHCQTSLLTMHGAPANTEVMQTIEELLKSADAAAVNSVLEFWSALERFDELDDSPANEYARLEVAIAFFRSEVTAVEHVATQVVPRIPVTGPRIQLLPFLSGSPSLNRFGEEVLSQVWPLTQIGAAESRLSHLSKSEVCIILKMPPAKLTRLITRGAINWPDDGSRQQKIAITERELREHGFSQTEILYLYPDVPDCSFRPRARPVQKLQRYQISHEKQR</sequence>
<dbReference type="KEGG" id="jag:GJA_447"/>
<dbReference type="RefSeq" id="WP_081905210.1">
    <property type="nucleotide sequence ID" value="NZ_BCTH01000023.1"/>
</dbReference>
<protein>
    <recommendedName>
        <fullName evidence="1">TniQ domain-containing protein</fullName>
    </recommendedName>
</protein>
<organism evidence="2 3">
    <name type="scientific">Janthinobacterium agaricidamnosum NBRC 102515 = DSM 9628</name>
    <dbReference type="NCBI Taxonomy" id="1349767"/>
    <lineage>
        <taxon>Bacteria</taxon>
        <taxon>Pseudomonadati</taxon>
        <taxon>Pseudomonadota</taxon>
        <taxon>Betaproteobacteria</taxon>
        <taxon>Burkholderiales</taxon>
        <taxon>Oxalobacteraceae</taxon>
        <taxon>Janthinobacterium</taxon>
    </lineage>
</organism>
<evidence type="ECO:0000259" key="1">
    <source>
        <dbReference type="Pfam" id="PF06527"/>
    </source>
</evidence>
<dbReference type="InterPro" id="IPR009492">
    <property type="entry name" value="TniQ"/>
</dbReference>
<feature type="domain" description="TniQ" evidence="1">
    <location>
        <begin position="7"/>
        <end position="138"/>
    </location>
</feature>